<dbReference type="RefSeq" id="XP_021096657.1">
    <property type="nucleotide sequence ID" value="XM_021240998.1"/>
</dbReference>
<dbReference type="PANTHER" id="PTHR16270:SF5">
    <property type="entry name" value="HYPOTHETICAL LOC287798"/>
    <property type="match status" value="1"/>
</dbReference>
<dbReference type="InterPro" id="IPR037694">
    <property type="entry name" value="MTNAP1"/>
</dbReference>
<evidence type="ECO:0000313" key="2">
    <source>
        <dbReference type="Proteomes" id="UP000694906"/>
    </source>
</evidence>
<name>A0AAX6RG04_HETGA</name>
<organism evidence="2 3">
    <name type="scientific">Heterocephalus glaber</name>
    <name type="common">Naked mole rat</name>
    <dbReference type="NCBI Taxonomy" id="10181"/>
    <lineage>
        <taxon>Eukaryota</taxon>
        <taxon>Metazoa</taxon>
        <taxon>Chordata</taxon>
        <taxon>Craniata</taxon>
        <taxon>Vertebrata</taxon>
        <taxon>Euteleostomi</taxon>
        <taxon>Mammalia</taxon>
        <taxon>Eutheria</taxon>
        <taxon>Euarchontoglires</taxon>
        <taxon>Glires</taxon>
        <taxon>Rodentia</taxon>
        <taxon>Hystricomorpha</taxon>
        <taxon>Bathyergidae</taxon>
        <taxon>Heterocephalus</taxon>
    </lineage>
</organism>
<gene>
    <name evidence="3" type="primary">CUNH17orf80</name>
</gene>
<keyword evidence="2" id="KW-1185">Reference proteome</keyword>
<feature type="region of interest" description="Disordered" evidence="1">
    <location>
        <begin position="317"/>
        <end position="338"/>
    </location>
</feature>
<dbReference type="Proteomes" id="UP000694906">
    <property type="component" value="Unplaced"/>
</dbReference>
<accession>A0AAX6RG04</accession>
<proteinExistence type="predicted"/>
<sequence>MSGTRPKMEVCPYCKKSFKRLKSHLPYCKMIGPTIPTDQKISQSKPSTHPHTKKVKELIRDLTETRGKEFKTKSEERNAKLRWDKPGQTIASCPQLDVGLERASNTKADKDIKDQNQLTFKMLKHTEPVTFQGVTKAQFYASNDNSKRELAKDVPASEESKCNPSETEALLLAGSMEPSLLNQDRKYSSPVPYDVQATSVSLKLDTVDPQRQGLTSAYRQSPRNLTDKVQKLTVVLSKERDSRGRGHLPGVLTGIEDAKAQKKNSESLMLGLHITPLAKIQVENEGKRLAVGVEACGSKGNAEKGIFATEMQKWDSVRGGSKNCSSGDSATEEKSREEGPLLNVFTPQEAAYSEFLPVSQSNNQSPPYLAVESLQEEKAQFCSHNQVPDVKLLGESKKQASLEYKSGCQPQALHTRCQQSMYSAQHHLSQSTFINHLGATVGKTLPSSFGLEWFPELYSGYLGLGVLAGKPHYWNSMAQKPQLTGPPWGRLSRVPLVERSLTDLRIWEPPTRLTTSSVPLVRLLEAVQKGWIRCSTTLKKSGVGSITMLFTGYFTLCCSWSFRHLRRQLELLLGKSSSSLPRNSA</sequence>
<evidence type="ECO:0000313" key="3">
    <source>
        <dbReference type="RefSeq" id="XP_021096657.1"/>
    </source>
</evidence>
<dbReference type="CTD" id="55028"/>
<dbReference type="GeneID" id="101717606"/>
<dbReference type="AlphaFoldDB" id="A0AAX6RG04"/>
<dbReference type="PANTHER" id="PTHR16270">
    <property type="entry name" value="HYPOTHETICAL LOC287798"/>
    <property type="match status" value="1"/>
</dbReference>
<reference evidence="3" key="1">
    <citation type="submission" date="2025-08" db="UniProtKB">
        <authorList>
            <consortium name="RefSeq"/>
        </authorList>
    </citation>
    <scope>IDENTIFICATION</scope>
</reference>
<evidence type="ECO:0000256" key="1">
    <source>
        <dbReference type="SAM" id="MobiDB-lite"/>
    </source>
</evidence>
<protein>
    <submittedName>
        <fullName evidence="3">Uncharacterized protein C17orf80 homolog isoform X4</fullName>
    </submittedName>
</protein>